<name>A0A923SQ40_WEICO</name>
<reference evidence="1" key="1">
    <citation type="submission" date="2020-08" db="EMBL/GenBank/DDBJ databases">
        <title>Complete genome sequence of Weissella confusa strain FS54 provides insights into metabolic potential.</title>
        <authorList>
            <person name="Fhoula I."/>
            <person name="Najjari A."/>
            <person name="Lekired A."/>
            <person name="Bessrour-Aouam N."/>
            <person name="Jaballah S."/>
            <person name="Klibi N."/>
            <person name="Ouzari H.-I."/>
        </authorList>
    </citation>
    <scope>NUCLEOTIDE SEQUENCE</scope>
    <source>
        <strain evidence="1">FS54</strain>
    </source>
</reference>
<protein>
    <submittedName>
        <fullName evidence="1">Uncharacterized protein</fullName>
    </submittedName>
</protein>
<organism evidence="1 2">
    <name type="scientific">Weissella confusa</name>
    <name type="common">Lactobacillus confusus</name>
    <dbReference type="NCBI Taxonomy" id="1583"/>
    <lineage>
        <taxon>Bacteria</taxon>
        <taxon>Bacillati</taxon>
        <taxon>Bacillota</taxon>
        <taxon>Bacilli</taxon>
        <taxon>Lactobacillales</taxon>
        <taxon>Lactobacillaceae</taxon>
        <taxon>Weissella</taxon>
    </lineage>
</organism>
<sequence length="69" mass="7734">MEITGLLQQDAEFQQLASRLKKGGRHLMTGISGTARTVYLAALIKRVQPVVTMGLRVLRNTWIRKLSIV</sequence>
<dbReference type="EMBL" id="JACSZT010000019">
    <property type="protein sequence ID" value="MBC6499508.1"/>
    <property type="molecule type" value="Genomic_DNA"/>
</dbReference>
<dbReference type="AlphaFoldDB" id="A0A923SQ40"/>
<dbReference type="Proteomes" id="UP000650485">
    <property type="component" value="Unassembled WGS sequence"/>
</dbReference>
<comment type="caution">
    <text evidence="1">The sequence shown here is derived from an EMBL/GenBank/DDBJ whole genome shotgun (WGS) entry which is preliminary data.</text>
</comment>
<gene>
    <name evidence="1" type="ORF">H7R52_15250</name>
</gene>
<accession>A0A923SQ40</accession>
<evidence type="ECO:0000313" key="1">
    <source>
        <dbReference type="EMBL" id="MBC6499508.1"/>
    </source>
</evidence>
<proteinExistence type="predicted"/>
<evidence type="ECO:0000313" key="2">
    <source>
        <dbReference type="Proteomes" id="UP000650485"/>
    </source>
</evidence>